<reference evidence="4" key="1">
    <citation type="submission" date="2022-06" db="EMBL/GenBank/DDBJ databases">
        <title>Ornithinimicrobium HY1793.</title>
        <authorList>
            <person name="Huang Y."/>
        </authorList>
    </citation>
    <scope>NUCLEOTIDE SEQUENCE</scope>
    <source>
        <strain evidence="4">HY1793</strain>
    </source>
</reference>
<dbReference type="PANTHER" id="PTHR37313">
    <property type="entry name" value="UPF0749 PROTEIN RV1825"/>
    <property type="match status" value="1"/>
</dbReference>
<dbReference type="RefSeq" id="WP_252595611.1">
    <property type="nucleotide sequence ID" value="NZ_CP099489.1"/>
</dbReference>
<protein>
    <submittedName>
        <fullName evidence="4">DUF881 domain-containing protein</fullName>
    </submittedName>
</protein>
<evidence type="ECO:0000256" key="3">
    <source>
        <dbReference type="SAM" id="Phobius"/>
    </source>
</evidence>
<keyword evidence="3" id="KW-0472">Membrane</keyword>
<evidence type="ECO:0000256" key="1">
    <source>
        <dbReference type="ARBA" id="ARBA00009108"/>
    </source>
</evidence>
<dbReference type="Pfam" id="PF05949">
    <property type="entry name" value="DUF881"/>
    <property type="match status" value="1"/>
</dbReference>
<keyword evidence="5" id="KW-1185">Reference proteome</keyword>
<name>A0ABY4Z0Z6_9MICO</name>
<sequence length="287" mass="30713">MKSRPRRAAAGDKDPAASMALLREVMDPPLDPGYASSADRRERAGQPRSTGGRTVLLVVTSVLLGFLLSVAAQTLRTPDPADAATRAELTERIETADALGDEHATQIETLRGEITNLQDRLATPVVDQAELDEAALAAGATAVVGEGVVLTLNDPPPSADRTDDERVLSRDLQTIVNGLWAHGAEAIAINDQRLTSTSTIRFAGQAIVVDLKALARPYEVVIIGDREELMDEMRSGSTGSYLTELRSDYGILVDLSPQDEVTLPAASRLSTRVAHVPEQTRASENDQ</sequence>
<dbReference type="Gene3D" id="3.30.70.1880">
    <property type="entry name" value="Protein of unknown function DUF881"/>
    <property type="match status" value="1"/>
</dbReference>
<feature type="transmembrane region" description="Helical" evidence="3">
    <location>
        <begin position="50"/>
        <end position="72"/>
    </location>
</feature>
<evidence type="ECO:0000313" key="5">
    <source>
        <dbReference type="Proteomes" id="UP001056455"/>
    </source>
</evidence>
<dbReference type="InterPro" id="IPR010273">
    <property type="entry name" value="DUF881"/>
</dbReference>
<dbReference type="PANTHER" id="PTHR37313:SF1">
    <property type="entry name" value="UPF0749 PROTEIN RV1823"/>
    <property type="match status" value="1"/>
</dbReference>
<gene>
    <name evidence="4" type="ORF">NF556_10530</name>
</gene>
<dbReference type="EMBL" id="CP099489">
    <property type="protein sequence ID" value="USQ82047.1"/>
    <property type="molecule type" value="Genomic_DNA"/>
</dbReference>
<feature type="region of interest" description="Disordered" evidence="2">
    <location>
        <begin position="24"/>
        <end position="49"/>
    </location>
</feature>
<evidence type="ECO:0000256" key="2">
    <source>
        <dbReference type="SAM" id="MobiDB-lite"/>
    </source>
</evidence>
<keyword evidence="3" id="KW-0812">Transmembrane</keyword>
<evidence type="ECO:0000313" key="4">
    <source>
        <dbReference type="EMBL" id="USQ82047.1"/>
    </source>
</evidence>
<dbReference type="Proteomes" id="UP001056455">
    <property type="component" value="Chromosome"/>
</dbReference>
<comment type="similarity">
    <text evidence="1">Belongs to the UPF0749 family.</text>
</comment>
<proteinExistence type="inferred from homology"/>
<accession>A0ABY4Z0Z6</accession>
<keyword evidence="3" id="KW-1133">Transmembrane helix</keyword>
<organism evidence="4 5">
    <name type="scientific">Ornithinimicrobium faecis</name>
    <dbReference type="NCBI Taxonomy" id="2934158"/>
    <lineage>
        <taxon>Bacteria</taxon>
        <taxon>Bacillati</taxon>
        <taxon>Actinomycetota</taxon>
        <taxon>Actinomycetes</taxon>
        <taxon>Micrococcales</taxon>
        <taxon>Ornithinimicrobiaceae</taxon>
        <taxon>Ornithinimicrobium</taxon>
    </lineage>
</organism>